<comment type="caution">
    <text evidence="3">The sequence shown here is derived from an EMBL/GenBank/DDBJ whole genome shotgun (WGS) entry which is preliminary data.</text>
</comment>
<keyword evidence="1" id="KW-1133">Transmembrane helix</keyword>
<evidence type="ECO:0000259" key="2">
    <source>
        <dbReference type="Pfam" id="PF12248"/>
    </source>
</evidence>
<keyword evidence="1" id="KW-0812">Transmembrane</keyword>
<evidence type="ECO:0000256" key="1">
    <source>
        <dbReference type="SAM" id="Phobius"/>
    </source>
</evidence>
<organism evidence="3 4">
    <name type="scientific">Patella caerulea</name>
    <name type="common">Rayed Mediterranean limpet</name>
    <dbReference type="NCBI Taxonomy" id="87958"/>
    <lineage>
        <taxon>Eukaryota</taxon>
        <taxon>Metazoa</taxon>
        <taxon>Spiralia</taxon>
        <taxon>Lophotrochozoa</taxon>
        <taxon>Mollusca</taxon>
        <taxon>Gastropoda</taxon>
        <taxon>Patellogastropoda</taxon>
        <taxon>Patelloidea</taxon>
        <taxon>Patellidae</taxon>
        <taxon>Patella</taxon>
    </lineage>
</organism>
<accession>A0AAN8JCK3</accession>
<dbReference type="EMBL" id="JAZGQO010000011">
    <property type="protein sequence ID" value="KAK6172430.1"/>
    <property type="molecule type" value="Genomic_DNA"/>
</dbReference>
<feature type="transmembrane region" description="Helical" evidence="1">
    <location>
        <begin position="6"/>
        <end position="25"/>
    </location>
</feature>
<evidence type="ECO:0000313" key="3">
    <source>
        <dbReference type="EMBL" id="KAK6172430.1"/>
    </source>
</evidence>
<evidence type="ECO:0000313" key="4">
    <source>
        <dbReference type="Proteomes" id="UP001347796"/>
    </source>
</evidence>
<keyword evidence="1" id="KW-0472">Membrane</keyword>
<dbReference type="Pfam" id="PF12248">
    <property type="entry name" value="Methyltransf_FA"/>
    <property type="match status" value="1"/>
</dbReference>
<proteinExistence type="predicted"/>
<dbReference type="Proteomes" id="UP001347796">
    <property type="component" value="Unassembled WGS sequence"/>
</dbReference>
<reference evidence="3 4" key="1">
    <citation type="submission" date="2024-01" db="EMBL/GenBank/DDBJ databases">
        <title>The genome of the rayed Mediterranean limpet Patella caerulea (Linnaeus, 1758).</title>
        <authorList>
            <person name="Anh-Thu Weber A."/>
            <person name="Halstead-Nussloch G."/>
        </authorList>
    </citation>
    <scope>NUCLEOTIDE SEQUENCE [LARGE SCALE GENOMIC DNA]</scope>
    <source>
        <strain evidence="3">AATW-2023a</strain>
        <tissue evidence="3">Whole specimen</tissue>
    </source>
</reference>
<protein>
    <recommendedName>
        <fullName evidence="2">Farnesoic acid O-methyl transferase domain-containing protein</fullName>
    </recommendedName>
</protein>
<name>A0AAN8JCK3_PATCE</name>
<dbReference type="AlphaFoldDB" id="A0AAN8JCK3"/>
<gene>
    <name evidence="3" type="ORF">SNE40_016080</name>
</gene>
<feature type="domain" description="Farnesoic acid O-methyl transferase" evidence="2">
    <location>
        <begin position="29"/>
        <end position="147"/>
    </location>
</feature>
<sequence>MNLSAVLIASISNILIISAVILKVPMGSPYIHFTKVLNQTSWIFFVKSCLDAKIGLFQNNSQSSIMYEIVLGAGLNSYSVLRRNVDTGNLRFNWGPALDCNKFRPFWIDWSNSGIAIGQGTFVGIDEMIVYSNPNQMVPSFIAVSSYRYSAFSGLWMLQSTCAINT</sequence>
<keyword evidence="4" id="KW-1185">Reference proteome</keyword>
<dbReference type="InterPro" id="IPR022041">
    <property type="entry name" value="Methyltransf_FA"/>
</dbReference>